<evidence type="ECO:0000256" key="2">
    <source>
        <dbReference type="ARBA" id="ARBA00022679"/>
    </source>
</evidence>
<keyword evidence="4" id="KW-1133">Transmembrane helix</keyword>
<dbReference type="PANTHER" id="PTHR10434">
    <property type="entry name" value="1-ACYL-SN-GLYCEROL-3-PHOSPHATE ACYLTRANSFERASE"/>
    <property type="match status" value="1"/>
</dbReference>
<keyword evidence="4" id="KW-0812">Transmembrane</keyword>
<dbReference type="GO" id="GO:0006654">
    <property type="term" value="P:phosphatidic acid biosynthetic process"/>
    <property type="evidence" value="ECO:0007669"/>
    <property type="project" value="TreeGrafter"/>
</dbReference>
<protein>
    <submittedName>
        <fullName evidence="6">1-acyl-sn-glycerol-3-phosphate acyltransferase</fullName>
    </submittedName>
</protein>
<evidence type="ECO:0000256" key="1">
    <source>
        <dbReference type="ARBA" id="ARBA00005189"/>
    </source>
</evidence>
<dbReference type="EMBL" id="JABFCZ010000032">
    <property type="protein sequence ID" value="MBD1549233.1"/>
    <property type="molecule type" value="Genomic_DNA"/>
</dbReference>
<keyword evidence="4" id="KW-0472">Membrane</keyword>
<dbReference type="CDD" id="cd07989">
    <property type="entry name" value="LPLAT_AGPAT-like"/>
    <property type="match status" value="1"/>
</dbReference>
<dbReference type="SMART" id="SM00563">
    <property type="entry name" value="PlsC"/>
    <property type="match status" value="1"/>
</dbReference>
<organism evidence="6 7">
    <name type="scientific">Roseibium aggregatum</name>
    <dbReference type="NCBI Taxonomy" id="187304"/>
    <lineage>
        <taxon>Bacteria</taxon>
        <taxon>Pseudomonadati</taxon>
        <taxon>Pseudomonadota</taxon>
        <taxon>Alphaproteobacteria</taxon>
        <taxon>Hyphomicrobiales</taxon>
        <taxon>Stappiaceae</taxon>
        <taxon>Roseibium</taxon>
    </lineage>
</organism>
<reference evidence="6" key="1">
    <citation type="submission" date="2020-05" db="EMBL/GenBank/DDBJ databases">
        <title>Identification of trans-AT polyketide cluster in two marine bacteria, producers of a novel glutaramide-containing polyketide sesbanimide D and analogs.</title>
        <authorList>
            <person name="Kacar D."/>
            <person name="Rodriguez P."/>
            <person name="Canedo L."/>
            <person name="Gonzalez E."/>
            <person name="Galan B."/>
            <person name="De La Calle F."/>
            <person name="Garcia J.L."/>
        </authorList>
    </citation>
    <scope>NUCLEOTIDE SEQUENCE</scope>
    <source>
        <strain evidence="6">PHM038</strain>
    </source>
</reference>
<comment type="caution">
    <text evidence="6">The sequence shown here is derived from an EMBL/GenBank/DDBJ whole genome shotgun (WGS) entry which is preliminary data.</text>
</comment>
<keyword evidence="3 6" id="KW-0012">Acyltransferase</keyword>
<accession>A0A926S741</accession>
<dbReference type="InterPro" id="IPR002123">
    <property type="entry name" value="Plipid/glycerol_acylTrfase"/>
</dbReference>
<evidence type="ECO:0000259" key="5">
    <source>
        <dbReference type="SMART" id="SM00563"/>
    </source>
</evidence>
<dbReference type="AlphaFoldDB" id="A0A926S741"/>
<dbReference type="PANTHER" id="PTHR10434:SF40">
    <property type="entry name" value="1-ACYL-SN-GLYCEROL-3-PHOSPHATE ACYLTRANSFERASE"/>
    <property type="match status" value="1"/>
</dbReference>
<evidence type="ECO:0000313" key="7">
    <source>
        <dbReference type="Proteomes" id="UP000598467"/>
    </source>
</evidence>
<dbReference type="Pfam" id="PF01553">
    <property type="entry name" value="Acyltransferase"/>
    <property type="match status" value="1"/>
</dbReference>
<feature type="transmembrane region" description="Helical" evidence="4">
    <location>
        <begin position="6"/>
        <end position="30"/>
    </location>
</feature>
<keyword evidence="2" id="KW-0808">Transferase</keyword>
<sequence length="247" mass="28118">MQYLRSKFFTALLVIWTIALGSLTPILMLIGAESKVRSYSRFWVRGIMLGLRTVVGLNYQIIGRFPSDGQPRLYVSNHQSAWETFAFAHLIPNVSFVAKKELRKVPIFGWYLAKYPMILIDRGAGKAALREMIEQGTRAVKEGRSILIFPEGTRIGVDDHRRYQFGVAALYKALNVPAIPIAHNAGCLWNDDYFMRYNGTVTVKILDEISPGITPAKFLARIEKEINYEKDKLASEEFLEEWRLALG</sequence>
<comment type="pathway">
    <text evidence="1">Lipid metabolism.</text>
</comment>
<evidence type="ECO:0000256" key="3">
    <source>
        <dbReference type="ARBA" id="ARBA00023315"/>
    </source>
</evidence>
<dbReference type="SUPFAM" id="SSF69593">
    <property type="entry name" value="Glycerol-3-phosphate (1)-acyltransferase"/>
    <property type="match status" value="1"/>
</dbReference>
<dbReference type="Proteomes" id="UP000598467">
    <property type="component" value="Unassembled WGS sequence"/>
</dbReference>
<evidence type="ECO:0000256" key="4">
    <source>
        <dbReference type="SAM" id="Phobius"/>
    </source>
</evidence>
<feature type="domain" description="Phospholipid/glycerol acyltransferase" evidence="5">
    <location>
        <begin position="72"/>
        <end position="186"/>
    </location>
</feature>
<dbReference type="RefSeq" id="WP_190293921.1">
    <property type="nucleotide sequence ID" value="NZ_JABFCZ010000032.1"/>
</dbReference>
<dbReference type="GO" id="GO:0003841">
    <property type="term" value="F:1-acylglycerol-3-phosphate O-acyltransferase activity"/>
    <property type="evidence" value="ECO:0007669"/>
    <property type="project" value="TreeGrafter"/>
</dbReference>
<name>A0A926S741_9HYPH</name>
<proteinExistence type="predicted"/>
<evidence type="ECO:0000313" key="6">
    <source>
        <dbReference type="EMBL" id="MBD1549233.1"/>
    </source>
</evidence>
<gene>
    <name evidence="6" type="ORF">HK439_23475</name>
</gene>